<dbReference type="InterPro" id="IPR026444">
    <property type="entry name" value="Secre_tail"/>
</dbReference>
<proteinExistence type="predicted"/>
<dbReference type="AlphaFoldDB" id="A0A645HI56"/>
<name>A0A645HI56_9ZZZZ</name>
<gene>
    <name evidence="1" type="ORF">SDC9_186220</name>
</gene>
<protein>
    <recommendedName>
        <fullName evidence="2">Secretion system C-terminal sorting domain-containing protein</fullName>
    </recommendedName>
</protein>
<dbReference type="EMBL" id="VSSQ01094081">
    <property type="protein sequence ID" value="MPN38695.1"/>
    <property type="molecule type" value="Genomic_DNA"/>
</dbReference>
<sequence length="143" mass="15751">MRGNVLLGTSDSTDISITKCVISDANVLGVDTTTGYLKLIICESGGKRLIKNIGHEPTITVIENPVKSSVLELECDVIESGNYSLEIIDILGNVQKVKEWIVTSKDTDKFKFSIPTDNYGNGNYIVVMNTPSAKFHKRFLILK</sequence>
<reference evidence="1" key="1">
    <citation type="submission" date="2019-08" db="EMBL/GenBank/DDBJ databases">
        <authorList>
            <person name="Kucharzyk K."/>
            <person name="Murdoch R.W."/>
            <person name="Higgins S."/>
            <person name="Loffler F."/>
        </authorList>
    </citation>
    <scope>NUCLEOTIDE SEQUENCE</scope>
</reference>
<evidence type="ECO:0008006" key="2">
    <source>
        <dbReference type="Google" id="ProtNLM"/>
    </source>
</evidence>
<evidence type="ECO:0000313" key="1">
    <source>
        <dbReference type="EMBL" id="MPN38695.1"/>
    </source>
</evidence>
<organism evidence="1">
    <name type="scientific">bioreactor metagenome</name>
    <dbReference type="NCBI Taxonomy" id="1076179"/>
    <lineage>
        <taxon>unclassified sequences</taxon>
        <taxon>metagenomes</taxon>
        <taxon>ecological metagenomes</taxon>
    </lineage>
</organism>
<dbReference type="NCBIfam" id="TIGR04183">
    <property type="entry name" value="Por_Secre_tail"/>
    <property type="match status" value="1"/>
</dbReference>
<comment type="caution">
    <text evidence="1">The sequence shown here is derived from an EMBL/GenBank/DDBJ whole genome shotgun (WGS) entry which is preliminary data.</text>
</comment>
<accession>A0A645HI56</accession>